<dbReference type="EMBL" id="FNVU01000002">
    <property type="protein sequence ID" value="SEF83641.1"/>
    <property type="molecule type" value="Genomic_DNA"/>
</dbReference>
<organism evidence="2 3">
    <name type="scientific">Actinacidiphila yanglinensis</name>
    <dbReference type="NCBI Taxonomy" id="310779"/>
    <lineage>
        <taxon>Bacteria</taxon>
        <taxon>Bacillati</taxon>
        <taxon>Actinomycetota</taxon>
        <taxon>Actinomycetes</taxon>
        <taxon>Kitasatosporales</taxon>
        <taxon>Streptomycetaceae</taxon>
        <taxon>Actinacidiphila</taxon>
    </lineage>
</organism>
<dbReference type="AlphaFoldDB" id="A0A1H5VA44"/>
<protein>
    <submittedName>
        <fullName evidence="2">Uncharacterized protein</fullName>
    </submittedName>
</protein>
<accession>A0A1H5VA44</accession>
<dbReference type="RefSeq" id="WP_200823144.1">
    <property type="nucleotide sequence ID" value="NZ_FNVU01000002.1"/>
</dbReference>
<sequence>MSDQPGTRTSSTRSSTPQQHTGEDPDTVDRYDGRDDAEAAETAEPAQEDDGLALEAPEADTAEQHTEVRQQRDEPSARPADQAGEADPVDAAEQRRTVTLDEDDYR</sequence>
<feature type="compositionally biased region" description="Low complexity" evidence="1">
    <location>
        <begin position="7"/>
        <end position="16"/>
    </location>
</feature>
<name>A0A1H5VA44_9ACTN</name>
<feature type="compositionally biased region" description="Acidic residues" evidence="1">
    <location>
        <begin position="38"/>
        <end position="61"/>
    </location>
</feature>
<feature type="compositionally biased region" description="Basic and acidic residues" evidence="1">
    <location>
        <begin position="62"/>
        <end position="76"/>
    </location>
</feature>
<feature type="region of interest" description="Disordered" evidence="1">
    <location>
        <begin position="1"/>
        <end position="106"/>
    </location>
</feature>
<proteinExistence type="predicted"/>
<feature type="compositionally biased region" description="Basic and acidic residues" evidence="1">
    <location>
        <begin position="21"/>
        <end position="37"/>
    </location>
</feature>
<evidence type="ECO:0000313" key="2">
    <source>
        <dbReference type="EMBL" id="SEF83641.1"/>
    </source>
</evidence>
<evidence type="ECO:0000313" key="3">
    <source>
        <dbReference type="Proteomes" id="UP000236754"/>
    </source>
</evidence>
<gene>
    <name evidence="2" type="ORF">SAMN05216223_102197</name>
</gene>
<reference evidence="2 3" key="1">
    <citation type="submission" date="2016-10" db="EMBL/GenBank/DDBJ databases">
        <authorList>
            <person name="de Groot N.N."/>
        </authorList>
    </citation>
    <scope>NUCLEOTIDE SEQUENCE [LARGE SCALE GENOMIC DNA]</scope>
    <source>
        <strain evidence="2 3">CGMCC 4.2023</strain>
    </source>
</reference>
<evidence type="ECO:0000256" key="1">
    <source>
        <dbReference type="SAM" id="MobiDB-lite"/>
    </source>
</evidence>
<keyword evidence="3" id="KW-1185">Reference proteome</keyword>
<dbReference type="Proteomes" id="UP000236754">
    <property type="component" value="Unassembled WGS sequence"/>
</dbReference>